<evidence type="ECO:0000256" key="5">
    <source>
        <dbReference type="ARBA" id="ARBA00011738"/>
    </source>
</evidence>
<dbReference type="EC" id="1.1.1.85" evidence="13"/>
<dbReference type="RefSeq" id="WP_309866594.1">
    <property type="nucleotide sequence ID" value="NZ_JAVDQG010000005.1"/>
</dbReference>
<evidence type="ECO:0000259" key="15">
    <source>
        <dbReference type="SMART" id="SM01329"/>
    </source>
</evidence>
<evidence type="ECO:0000313" key="17">
    <source>
        <dbReference type="Proteomes" id="UP001185012"/>
    </source>
</evidence>
<feature type="binding site" evidence="13">
    <location>
        <position position="224"/>
    </location>
    <ligand>
        <name>Mg(2+)</name>
        <dbReference type="ChEBI" id="CHEBI:18420"/>
    </ligand>
</feature>
<dbReference type="Pfam" id="PF00180">
    <property type="entry name" value="Iso_dh"/>
    <property type="match status" value="1"/>
</dbReference>
<feature type="binding site" evidence="13">
    <location>
        <position position="98"/>
    </location>
    <ligand>
        <name>substrate</name>
    </ligand>
</feature>
<evidence type="ECO:0000256" key="3">
    <source>
        <dbReference type="ARBA" id="ARBA00004762"/>
    </source>
</evidence>
<keyword evidence="17" id="KW-1185">Reference proteome</keyword>
<evidence type="ECO:0000256" key="12">
    <source>
        <dbReference type="ARBA" id="ARBA00023304"/>
    </source>
</evidence>
<keyword evidence="10 13" id="KW-0560">Oxidoreductase</keyword>
<feature type="domain" description="Isopropylmalate dehydrogenase-like" evidence="15">
    <location>
        <begin position="6"/>
        <end position="353"/>
    </location>
</feature>
<keyword evidence="13" id="KW-0963">Cytoplasm</keyword>
<comment type="cofactor">
    <cofactor evidence="13 14">
        <name>Mg(2+)</name>
        <dbReference type="ChEBI" id="CHEBI:18420"/>
    </cofactor>
    <cofactor evidence="13 14">
        <name>Mn(2+)</name>
        <dbReference type="ChEBI" id="CHEBI:29035"/>
    </cofactor>
    <text evidence="13 14">Binds 1 Mg(2+) or Mn(2+) ion per subunit.</text>
</comment>
<feature type="binding site" evidence="13">
    <location>
        <position position="108"/>
    </location>
    <ligand>
        <name>substrate</name>
    </ligand>
</feature>
<proteinExistence type="inferred from homology"/>
<keyword evidence="12 13" id="KW-0100">Branched-chain amino acid biosynthesis</keyword>
<evidence type="ECO:0000256" key="9">
    <source>
        <dbReference type="ARBA" id="ARBA00022842"/>
    </source>
</evidence>
<comment type="function">
    <text evidence="13 14">Catalyzes the oxidation of 3-carboxy-2-hydroxy-4-methylpentanoate (3-isopropylmalate) to 3-carboxy-4-methyl-2-oxopentanoate. The product decarboxylates to 4-methyl-2 oxopentanoate.</text>
</comment>
<protein>
    <recommendedName>
        <fullName evidence="13">3-isopropylmalate dehydrogenase</fullName>
        <ecNumber evidence="13">1.1.1.85</ecNumber>
    </recommendedName>
    <alternativeName>
        <fullName evidence="13">3-IPM-DH</fullName>
    </alternativeName>
    <alternativeName>
        <fullName evidence="13">Beta-IPM dehydrogenase</fullName>
        <shortName evidence="13">IMDH</shortName>
    </alternativeName>
</protein>
<feature type="site" description="Important for catalysis" evidence="13">
    <location>
        <position position="143"/>
    </location>
</feature>
<dbReference type="SMART" id="SM01329">
    <property type="entry name" value="Iso_dh"/>
    <property type="match status" value="1"/>
</dbReference>
<keyword evidence="8 13" id="KW-0479">Metal-binding</keyword>
<comment type="subcellular location">
    <subcellularLocation>
        <location evidence="13">Cytoplasm</location>
    </subcellularLocation>
</comment>
<feature type="binding site" evidence="13">
    <location>
        <position position="136"/>
    </location>
    <ligand>
        <name>substrate</name>
    </ligand>
</feature>
<feature type="binding site" evidence="13">
    <location>
        <begin position="282"/>
        <end position="294"/>
    </location>
    <ligand>
        <name>NAD(+)</name>
        <dbReference type="ChEBI" id="CHEBI:57540"/>
    </ligand>
</feature>
<reference evidence="16 17" key="1">
    <citation type="submission" date="2023-07" db="EMBL/GenBank/DDBJ databases">
        <title>Genomic Encyclopedia of Type Strains, Phase IV (KMG-IV): sequencing the most valuable type-strain genomes for metagenomic binning, comparative biology and taxonomic classification.</title>
        <authorList>
            <person name="Goeker M."/>
        </authorList>
    </citation>
    <scope>NUCLEOTIDE SEQUENCE [LARGE SCALE GENOMIC DNA]</scope>
    <source>
        <strain evidence="16 17">DSM 45903</strain>
    </source>
</reference>
<accession>A0ABU1IPV0</accession>
<evidence type="ECO:0000256" key="11">
    <source>
        <dbReference type="ARBA" id="ARBA00023027"/>
    </source>
</evidence>
<gene>
    <name evidence="13" type="primary">leuB</name>
    <name evidence="16" type="ORF">JOE21_002559</name>
</gene>
<comment type="subunit">
    <text evidence="5 13 14">Homodimer.</text>
</comment>
<organism evidence="16 17">
    <name type="scientific">Desmospora profundinema</name>
    <dbReference type="NCBI Taxonomy" id="1571184"/>
    <lineage>
        <taxon>Bacteria</taxon>
        <taxon>Bacillati</taxon>
        <taxon>Bacillota</taxon>
        <taxon>Bacilli</taxon>
        <taxon>Bacillales</taxon>
        <taxon>Thermoactinomycetaceae</taxon>
        <taxon>Desmospora</taxon>
    </lineage>
</organism>
<dbReference type="NCBIfam" id="TIGR00169">
    <property type="entry name" value="leuB"/>
    <property type="match status" value="1"/>
</dbReference>
<dbReference type="PROSITE" id="PS00470">
    <property type="entry name" value="IDH_IMDH"/>
    <property type="match status" value="1"/>
</dbReference>
<evidence type="ECO:0000256" key="6">
    <source>
        <dbReference type="ARBA" id="ARBA00022430"/>
    </source>
</evidence>
<keyword evidence="13" id="KW-0464">Manganese</keyword>
<feature type="site" description="Important for catalysis" evidence="13">
    <location>
        <position position="192"/>
    </location>
</feature>
<dbReference type="InterPro" id="IPR019818">
    <property type="entry name" value="IsoCit/isopropylmalate_DH_CS"/>
</dbReference>
<evidence type="ECO:0000256" key="10">
    <source>
        <dbReference type="ARBA" id="ARBA00023002"/>
    </source>
</evidence>
<dbReference type="PANTHER" id="PTHR42979">
    <property type="entry name" value="3-ISOPROPYLMALATE DEHYDROGENASE"/>
    <property type="match status" value="1"/>
</dbReference>
<feature type="binding site" evidence="13">
    <location>
        <position position="224"/>
    </location>
    <ligand>
        <name>substrate</name>
    </ligand>
</feature>
<evidence type="ECO:0000256" key="13">
    <source>
        <dbReference type="HAMAP-Rule" id="MF_01033"/>
    </source>
</evidence>
<dbReference type="Proteomes" id="UP001185012">
    <property type="component" value="Unassembled WGS sequence"/>
</dbReference>
<evidence type="ECO:0000256" key="1">
    <source>
        <dbReference type="ARBA" id="ARBA00000624"/>
    </source>
</evidence>
<dbReference type="InterPro" id="IPR004429">
    <property type="entry name" value="Isopropylmalate_DH"/>
</dbReference>
<keyword evidence="6 13" id="KW-0432">Leucine biosynthesis</keyword>
<comment type="catalytic activity">
    <reaction evidence="1 13 14">
        <text>(2R,3S)-3-isopropylmalate + NAD(+) = 4-methyl-2-oxopentanoate + CO2 + NADH</text>
        <dbReference type="Rhea" id="RHEA:32271"/>
        <dbReference type="ChEBI" id="CHEBI:16526"/>
        <dbReference type="ChEBI" id="CHEBI:17865"/>
        <dbReference type="ChEBI" id="CHEBI:35121"/>
        <dbReference type="ChEBI" id="CHEBI:57540"/>
        <dbReference type="ChEBI" id="CHEBI:57945"/>
        <dbReference type="EC" id="1.1.1.85"/>
    </reaction>
</comment>
<comment type="cofactor">
    <cofactor evidence="2">
        <name>Mn(2+)</name>
        <dbReference type="ChEBI" id="CHEBI:29035"/>
    </cofactor>
</comment>
<dbReference type="HAMAP" id="MF_01033">
    <property type="entry name" value="LeuB_type1"/>
    <property type="match status" value="1"/>
</dbReference>
<dbReference type="InterPro" id="IPR024084">
    <property type="entry name" value="IsoPropMal-DH-like_dom"/>
</dbReference>
<comment type="caution">
    <text evidence="16">The sequence shown here is derived from an EMBL/GenBank/DDBJ whole genome shotgun (WGS) entry which is preliminary data.</text>
</comment>
<dbReference type="EMBL" id="JAVDQG010000005">
    <property type="protein sequence ID" value="MDR6226552.1"/>
    <property type="molecule type" value="Genomic_DNA"/>
</dbReference>
<evidence type="ECO:0000256" key="2">
    <source>
        <dbReference type="ARBA" id="ARBA00001936"/>
    </source>
</evidence>
<dbReference type="Gene3D" id="3.40.718.10">
    <property type="entry name" value="Isopropylmalate Dehydrogenase"/>
    <property type="match status" value="1"/>
</dbReference>
<sequence length="372" mass="40532">MANHKHVAVLPGDGIGPEIVDEGVKVMKAVGDRFDYTFHFSFGLVGGGAIERLKQPLPEETLTQCRKADAVLLGAVGGPRWDRNPPHLRPEKALLGLRKELGLYANLRPAILYPGLESSSSLKPEVLEGVDLMVVRELTGGLYFGDKRTEKTADGLKATDTLVYHEHEVERIVHRAFQLAQGRRKHVTSVDKANILESSRLWRSVVERVAKQYPEVEVEHMLVDNCAMQMVRRPADFDVIVTENLFGDILSDEAAILTGSIGMLPSASLGEGTFGLYEPVHGSAPDIAGQGVANPVATILSVAMMFRHSFHNEEAAGMIEKAVREVLASGARTMDVASPGALALSTEEMGDKVVEAIRRQQDDPKVPVEAMM</sequence>
<evidence type="ECO:0000256" key="14">
    <source>
        <dbReference type="RuleBase" id="RU004445"/>
    </source>
</evidence>
<evidence type="ECO:0000313" key="16">
    <source>
        <dbReference type="EMBL" id="MDR6226552.1"/>
    </source>
</evidence>
<comment type="similarity">
    <text evidence="4 13">Belongs to the isocitrate and isopropylmalate dehydrogenases family. LeuB type 1 subfamily.</text>
</comment>
<feature type="binding site" evidence="13">
    <location>
        <position position="252"/>
    </location>
    <ligand>
        <name>Mg(2+)</name>
        <dbReference type="ChEBI" id="CHEBI:18420"/>
    </ligand>
</feature>
<dbReference type="PANTHER" id="PTHR42979:SF1">
    <property type="entry name" value="3-ISOPROPYLMALATE DEHYDROGENASE"/>
    <property type="match status" value="1"/>
</dbReference>
<keyword evidence="7 13" id="KW-0028">Amino-acid biosynthesis</keyword>
<feature type="binding site" evidence="13">
    <location>
        <position position="248"/>
    </location>
    <ligand>
        <name>Mg(2+)</name>
        <dbReference type="ChEBI" id="CHEBI:18420"/>
    </ligand>
</feature>
<keyword evidence="11 13" id="KW-0520">NAD</keyword>
<evidence type="ECO:0000256" key="8">
    <source>
        <dbReference type="ARBA" id="ARBA00022723"/>
    </source>
</evidence>
<feature type="binding site" evidence="13">
    <location>
        <begin position="78"/>
        <end position="91"/>
    </location>
    <ligand>
        <name>NAD(+)</name>
        <dbReference type="ChEBI" id="CHEBI:57540"/>
    </ligand>
</feature>
<dbReference type="SUPFAM" id="SSF53659">
    <property type="entry name" value="Isocitrate/Isopropylmalate dehydrogenase-like"/>
    <property type="match status" value="1"/>
</dbReference>
<evidence type="ECO:0000256" key="7">
    <source>
        <dbReference type="ARBA" id="ARBA00022605"/>
    </source>
</evidence>
<name>A0ABU1IPV0_9BACL</name>
<keyword evidence="9 13" id="KW-0460">Magnesium</keyword>
<dbReference type="GO" id="GO:0003862">
    <property type="term" value="F:3-isopropylmalate dehydrogenase activity"/>
    <property type="evidence" value="ECO:0007669"/>
    <property type="project" value="UniProtKB-EC"/>
</dbReference>
<evidence type="ECO:0000256" key="4">
    <source>
        <dbReference type="ARBA" id="ARBA00008319"/>
    </source>
</evidence>
<comment type="pathway">
    <text evidence="3 13 14">Amino-acid biosynthesis; L-leucine biosynthesis; L-leucine from 3-methyl-2-oxobutanoate: step 3/4.</text>
</comment>